<evidence type="ECO:0000313" key="1">
    <source>
        <dbReference type="EMBL" id="SHO64194.1"/>
    </source>
</evidence>
<evidence type="ECO:0000313" key="2">
    <source>
        <dbReference type="Proteomes" id="UP000186406"/>
    </source>
</evidence>
<protein>
    <submittedName>
        <fullName evidence="1">Uncharacterized protein</fullName>
    </submittedName>
</protein>
<accession>A0A1M7ZH50</accession>
<sequence length="271" mass="28761">MTVETTQGRYLGWGWGRFALGLGLVAVVSGCGSPTATINPNFSRLSFGYLNSGMAELGRLYLVDTKAGSLSEIGVVPASVTTESAKANYEATQVSEFGVTLSGTEATSLTEAEVAAVVQGKTAFQINAYVDESYGSVDDDITAALRAQVAKVAAGGDSSWEIDTVLKNPDLVYLLVFRAYAADDATLTINQSGTAGANAGIVEVGSVKVEVKIAQNAQTKWSGSGKPAVIEFIAFRPRLERTKDGTEHIRFRRYGVKVPEDLPKILRQGPR</sequence>
<organism evidence="1 2">
    <name type="scientific">Pseudoxanthobacter soli DSM 19599</name>
    <dbReference type="NCBI Taxonomy" id="1123029"/>
    <lineage>
        <taxon>Bacteria</taxon>
        <taxon>Pseudomonadati</taxon>
        <taxon>Pseudomonadota</taxon>
        <taxon>Alphaproteobacteria</taxon>
        <taxon>Hyphomicrobiales</taxon>
        <taxon>Segnochrobactraceae</taxon>
        <taxon>Pseudoxanthobacter</taxon>
    </lineage>
</organism>
<name>A0A1M7ZH50_9HYPH</name>
<dbReference type="AlphaFoldDB" id="A0A1M7ZH50"/>
<dbReference type="Proteomes" id="UP000186406">
    <property type="component" value="Unassembled WGS sequence"/>
</dbReference>
<keyword evidence="2" id="KW-1185">Reference proteome</keyword>
<reference evidence="1 2" key="1">
    <citation type="submission" date="2016-12" db="EMBL/GenBank/DDBJ databases">
        <authorList>
            <person name="Song W.-J."/>
            <person name="Kurnit D.M."/>
        </authorList>
    </citation>
    <scope>NUCLEOTIDE SEQUENCE [LARGE SCALE GENOMIC DNA]</scope>
    <source>
        <strain evidence="1 2">DSM 19599</strain>
    </source>
</reference>
<dbReference type="RefSeq" id="WP_139282466.1">
    <property type="nucleotide sequence ID" value="NZ_FRXO01000003.1"/>
</dbReference>
<dbReference type="EMBL" id="FRXO01000003">
    <property type="protein sequence ID" value="SHO64194.1"/>
    <property type="molecule type" value="Genomic_DNA"/>
</dbReference>
<gene>
    <name evidence="1" type="ORF">SAMN02745172_01626</name>
</gene>
<proteinExistence type="predicted"/>